<dbReference type="InterPro" id="IPR049326">
    <property type="entry name" value="Rhodopsin_dom_fungi"/>
</dbReference>
<dbReference type="OrthoDB" id="444631at2759"/>
<dbReference type="GeneID" id="27906972"/>
<keyword evidence="3 7" id="KW-1133">Transmembrane helix</keyword>
<feature type="transmembrane region" description="Helical" evidence="7">
    <location>
        <begin position="20"/>
        <end position="42"/>
    </location>
</feature>
<organism evidence="9 10">
    <name type="scientific">Sphaerulina musiva (strain SO2202)</name>
    <name type="common">Poplar stem canker fungus</name>
    <name type="synonym">Septoria musiva</name>
    <dbReference type="NCBI Taxonomy" id="692275"/>
    <lineage>
        <taxon>Eukaryota</taxon>
        <taxon>Fungi</taxon>
        <taxon>Dikarya</taxon>
        <taxon>Ascomycota</taxon>
        <taxon>Pezizomycotina</taxon>
        <taxon>Dothideomycetes</taxon>
        <taxon>Dothideomycetidae</taxon>
        <taxon>Mycosphaerellales</taxon>
        <taxon>Mycosphaerellaceae</taxon>
        <taxon>Sphaerulina</taxon>
    </lineage>
</organism>
<dbReference type="PANTHER" id="PTHR33048:SF129">
    <property type="entry name" value="INTEGRAL MEMBRANE PROTEIN-RELATED"/>
    <property type="match status" value="1"/>
</dbReference>
<dbReference type="AlphaFoldDB" id="M3D197"/>
<evidence type="ECO:0000259" key="8">
    <source>
        <dbReference type="Pfam" id="PF20684"/>
    </source>
</evidence>
<proteinExistence type="inferred from homology"/>
<gene>
    <name evidence="9" type="ORF">SEPMUDRAFT_68698</name>
</gene>
<evidence type="ECO:0000256" key="6">
    <source>
        <dbReference type="SAM" id="MobiDB-lite"/>
    </source>
</evidence>
<dbReference type="EMBL" id="KB456266">
    <property type="protein sequence ID" value="EMF11258.1"/>
    <property type="molecule type" value="Genomic_DNA"/>
</dbReference>
<feature type="transmembrane region" description="Helical" evidence="7">
    <location>
        <begin position="174"/>
        <end position="197"/>
    </location>
</feature>
<evidence type="ECO:0000313" key="10">
    <source>
        <dbReference type="Proteomes" id="UP000016931"/>
    </source>
</evidence>
<keyword evidence="4 7" id="KW-0472">Membrane</keyword>
<feature type="transmembrane region" description="Helical" evidence="7">
    <location>
        <begin position="245"/>
        <end position="268"/>
    </location>
</feature>
<evidence type="ECO:0000256" key="5">
    <source>
        <dbReference type="ARBA" id="ARBA00038359"/>
    </source>
</evidence>
<evidence type="ECO:0000256" key="2">
    <source>
        <dbReference type="ARBA" id="ARBA00022692"/>
    </source>
</evidence>
<dbReference type="HOGENOM" id="CLU_733974_0_0_1"/>
<evidence type="ECO:0000256" key="3">
    <source>
        <dbReference type="ARBA" id="ARBA00022989"/>
    </source>
</evidence>
<keyword evidence="10" id="KW-1185">Reference proteome</keyword>
<comment type="similarity">
    <text evidence="5">Belongs to the SAT4 family.</text>
</comment>
<evidence type="ECO:0000313" key="9">
    <source>
        <dbReference type="EMBL" id="EMF11258.1"/>
    </source>
</evidence>
<name>M3D197_SPHMS</name>
<accession>M3D197</accession>
<feature type="compositionally biased region" description="Low complexity" evidence="6">
    <location>
        <begin position="322"/>
        <end position="331"/>
    </location>
</feature>
<feature type="transmembrane region" description="Helical" evidence="7">
    <location>
        <begin position="97"/>
        <end position="121"/>
    </location>
</feature>
<comment type="subcellular location">
    <subcellularLocation>
        <location evidence="1">Membrane</location>
        <topology evidence="1">Multi-pass membrane protein</topology>
    </subcellularLocation>
</comment>
<feature type="domain" description="Rhodopsin" evidence="8">
    <location>
        <begin position="38"/>
        <end position="273"/>
    </location>
</feature>
<dbReference type="RefSeq" id="XP_016759379.1">
    <property type="nucleotide sequence ID" value="XM_016909835.1"/>
</dbReference>
<dbReference type="InterPro" id="IPR052337">
    <property type="entry name" value="SAT4-like"/>
</dbReference>
<sequence>MEATAQPTAFAVQNDTRPVLIVIVSIMLILVSLIGISLRIYSRLAILGKLFADDVLMLMGTITAIGLSASYIVGAHHGFGKHVAQITPHEVQLLRKITFACIFLYIMAQLLVKTAVLVLYYRLDQRTSMRTTVYILIFIVATQNITFFTMQSLSCISIGAATLNHCLTLGQLQLLFNVTGVIIIAIDIAIFVIPLWMLHNLELPAKQKLAGGTVFALAFLPIAAGILRCSFIWHAIDTSDMHYNLVLGGIFAQVEIHLAILCGSASSFKVLLKGVWPRCGRGDASTGFSFTGPQSRPIELPTPWPADQHKLPAISLSKTSTSTDESWSTWTPHFPGLDEEKGTSEWNNRTWPSEREVADTHIPTFADFEFPQSAYRK</sequence>
<dbReference type="Pfam" id="PF20684">
    <property type="entry name" value="Fung_rhodopsin"/>
    <property type="match status" value="1"/>
</dbReference>
<dbReference type="PANTHER" id="PTHR33048">
    <property type="entry name" value="PTH11-LIKE INTEGRAL MEMBRANE PROTEIN (AFU_ORTHOLOGUE AFUA_5G11245)"/>
    <property type="match status" value="1"/>
</dbReference>
<reference evidence="9 10" key="1">
    <citation type="journal article" date="2012" name="PLoS Pathog.">
        <title>Diverse lifestyles and strategies of plant pathogenesis encoded in the genomes of eighteen Dothideomycetes fungi.</title>
        <authorList>
            <person name="Ohm R.A."/>
            <person name="Feau N."/>
            <person name="Henrissat B."/>
            <person name="Schoch C.L."/>
            <person name="Horwitz B.A."/>
            <person name="Barry K.W."/>
            <person name="Condon B.J."/>
            <person name="Copeland A.C."/>
            <person name="Dhillon B."/>
            <person name="Glaser F."/>
            <person name="Hesse C.N."/>
            <person name="Kosti I."/>
            <person name="LaButti K."/>
            <person name="Lindquist E.A."/>
            <person name="Lucas S."/>
            <person name="Salamov A.A."/>
            <person name="Bradshaw R.E."/>
            <person name="Ciuffetti L."/>
            <person name="Hamelin R.C."/>
            <person name="Kema G.H.J."/>
            <person name="Lawrence C."/>
            <person name="Scott J.A."/>
            <person name="Spatafora J.W."/>
            <person name="Turgeon B.G."/>
            <person name="de Wit P.J.G.M."/>
            <person name="Zhong S."/>
            <person name="Goodwin S.B."/>
            <person name="Grigoriev I.V."/>
        </authorList>
    </citation>
    <scope>NUCLEOTIDE SEQUENCE [LARGE SCALE GENOMIC DNA]</scope>
    <source>
        <strain evidence="9 10">SO2202</strain>
    </source>
</reference>
<evidence type="ECO:0000256" key="1">
    <source>
        <dbReference type="ARBA" id="ARBA00004141"/>
    </source>
</evidence>
<feature type="transmembrane region" description="Helical" evidence="7">
    <location>
        <begin position="209"/>
        <end position="233"/>
    </location>
</feature>
<evidence type="ECO:0000256" key="7">
    <source>
        <dbReference type="SAM" id="Phobius"/>
    </source>
</evidence>
<dbReference type="Proteomes" id="UP000016931">
    <property type="component" value="Unassembled WGS sequence"/>
</dbReference>
<feature type="region of interest" description="Disordered" evidence="6">
    <location>
        <begin position="322"/>
        <end position="345"/>
    </location>
</feature>
<feature type="transmembrane region" description="Helical" evidence="7">
    <location>
        <begin position="133"/>
        <end position="162"/>
    </location>
</feature>
<keyword evidence="2 7" id="KW-0812">Transmembrane</keyword>
<evidence type="ECO:0000256" key="4">
    <source>
        <dbReference type="ARBA" id="ARBA00023136"/>
    </source>
</evidence>
<dbReference type="GO" id="GO:0016020">
    <property type="term" value="C:membrane"/>
    <property type="evidence" value="ECO:0007669"/>
    <property type="project" value="UniProtKB-SubCell"/>
</dbReference>
<protein>
    <recommendedName>
        <fullName evidence="8">Rhodopsin domain-containing protein</fullName>
    </recommendedName>
</protein>
<dbReference type="eggNOG" id="ENOG502RCNB">
    <property type="taxonomic scope" value="Eukaryota"/>
</dbReference>
<dbReference type="OMA" id="ADSLNWC"/>
<dbReference type="STRING" id="692275.M3D197"/>
<feature type="transmembrane region" description="Helical" evidence="7">
    <location>
        <begin position="54"/>
        <end position="77"/>
    </location>
</feature>